<accession>A0A6A5SI73</accession>
<reference evidence="2" key="1">
    <citation type="journal article" date="2020" name="Stud. Mycol.">
        <title>101 Dothideomycetes genomes: a test case for predicting lifestyles and emergence of pathogens.</title>
        <authorList>
            <person name="Haridas S."/>
            <person name="Albert R."/>
            <person name="Binder M."/>
            <person name="Bloem J."/>
            <person name="Labutti K."/>
            <person name="Salamov A."/>
            <person name="Andreopoulos B."/>
            <person name="Baker S."/>
            <person name="Barry K."/>
            <person name="Bills G."/>
            <person name="Bluhm B."/>
            <person name="Cannon C."/>
            <person name="Castanera R."/>
            <person name="Culley D."/>
            <person name="Daum C."/>
            <person name="Ezra D."/>
            <person name="Gonzalez J."/>
            <person name="Henrissat B."/>
            <person name="Kuo A."/>
            <person name="Liang C."/>
            <person name="Lipzen A."/>
            <person name="Lutzoni F."/>
            <person name="Magnuson J."/>
            <person name="Mondo S."/>
            <person name="Nolan M."/>
            <person name="Ohm R."/>
            <person name="Pangilinan J."/>
            <person name="Park H.-J."/>
            <person name="Ramirez L."/>
            <person name="Alfaro M."/>
            <person name="Sun H."/>
            <person name="Tritt A."/>
            <person name="Yoshinaga Y."/>
            <person name="Zwiers L.-H."/>
            <person name="Turgeon B."/>
            <person name="Goodwin S."/>
            <person name="Spatafora J."/>
            <person name="Crous P."/>
            <person name="Grigoriev I."/>
        </authorList>
    </citation>
    <scope>NUCLEOTIDE SEQUENCE</scope>
    <source>
        <strain evidence="2">CBS 161.51</strain>
    </source>
</reference>
<dbReference type="AlphaFoldDB" id="A0A6A5SI73"/>
<evidence type="ECO:0000256" key="1">
    <source>
        <dbReference type="SAM" id="MobiDB-lite"/>
    </source>
</evidence>
<proteinExistence type="predicted"/>
<sequence length="112" mass="11577">MSNKSNSSSRQANQLSSEGASYARNQVVTSHGIKAGSGGSSQGANINAFLLSVARPSAGFLPMNPWTVSGGTYTRPDGTTIDLHGPQQFQGITVNVSAHASTKEVLGIEDRG</sequence>
<organism evidence="2 3">
    <name type="scientific">Clathrospora elynae</name>
    <dbReference type="NCBI Taxonomy" id="706981"/>
    <lineage>
        <taxon>Eukaryota</taxon>
        <taxon>Fungi</taxon>
        <taxon>Dikarya</taxon>
        <taxon>Ascomycota</taxon>
        <taxon>Pezizomycotina</taxon>
        <taxon>Dothideomycetes</taxon>
        <taxon>Pleosporomycetidae</taxon>
        <taxon>Pleosporales</taxon>
        <taxon>Diademaceae</taxon>
        <taxon>Clathrospora</taxon>
    </lineage>
</organism>
<dbReference type="OrthoDB" id="10589012at2759"/>
<name>A0A6A5SI73_9PLEO</name>
<gene>
    <name evidence="2" type="ORF">EJ02DRAFT_514124</name>
</gene>
<feature type="region of interest" description="Disordered" evidence="1">
    <location>
        <begin position="1"/>
        <end position="23"/>
    </location>
</feature>
<evidence type="ECO:0000313" key="3">
    <source>
        <dbReference type="Proteomes" id="UP000800038"/>
    </source>
</evidence>
<keyword evidence="3" id="KW-1185">Reference proteome</keyword>
<evidence type="ECO:0000313" key="2">
    <source>
        <dbReference type="EMBL" id="KAF1939079.1"/>
    </source>
</evidence>
<protein>
    <submittedName>
        <fullName evidence="2">Uncharacterized protein</fullName>
    </submittedName>
</protein>
<dbReference type="Proteomes" id="UP000800038">
    <property type="component" value="Unassembled WGS sequence"/>
</dbReference>
<dbReference type="EMBL" id="ML976089">
    <property type="protein sequence ID" value="KAF1939079.1"/>
    <property type="molecule type" value="Genomic_DNA"/>
</dbReference>